<feature type="binding site" evidence="5">
    <location>
        <position position="164"/>
    </location>
    <ligand>
        <name>Zn(2+)</name>
        <dbReference type="ChEBI" id="CHEBI:29105"/>
    </ligand>
</feature>
<evidence type="ECO:0000256" key="4">
    <source>
        <dbReference type="PIRSR" id="PIRSR000808-1"/>
    </source>
</evidence>
<evidence type="ECO:0000259" key="7">
    <source>
        <dbReference type="Pfam" id="PF01087"/>
    </source>
</evidence>
<dbReference type="GO" id="GO:0008108">
    <property type="term" value="F:UDP-glucose:hexose-1-phosphate uridylyltransferase activity"/>
    <property type="evidence" value="ECO:0007669"/>
    <property type="project" value="InterPro"/>
</dbReference>
<proteinExistence type="predicted"/>
<evidence type="ECO:0000313" key="9">
    <source>
        <dbReference type="Proteomes" id="UP000782312"/>
    </source>
</evidence>
<dbReference type="PANTHER" id="PTHR42763">
    <property type="entry name" value="ADP-GLUCOSE PHOSPHORYLASE"/>
    <property type="match status" value="1"/>
</dbReference>
<keyword evidence="3" id="KW-0119">Carbohydrate metabolism</keyword>
<organism evidence="8 9">
    <name type="scientific">Tectimicrobiota bacterium</name>
    <dbReference type="NCBI Taxonomy" id="2528274"/>
    <lineage>
        <taxon>Bacteria</taxon>
        <taxon>Pseudomonadati</taxon>
        <taxon>Nitrospinota/Tectimicrobiota group</taxon>
        <taxon>Candidatus Tectimicrobiota</taxon>
    </lineage>
</organism>
<keyword evidence="1" id="KW-0808">Transferase</keyword>
<comment type="caution">
    <text evidence="8">The sequence shown here is derived from an EMBL/GenBank/DDBJ whole genome shotgun (WGS) entry which is preliminary data.</text>
</comment>
<comment type="cofactor">
    <cofactor evidence="5">
        <name>Zn(2+)</name>
        <dbReference type="ChEBI" id="CHEBI:29105"/>
    </cofactor>
    <text evidence="5">Binds 1 zinc ion per subunit.</text>
</comment>
<feature type="domain" description="Galactose-1-phosphate uridyl transferase N-terminal" evidence="7">
    <location>
        <begin position="3"/>
        <end position="176"/>
    </location>
</feature>
<feature type="region of interest" description="Disordered" evidence="6">
    <location>
        <begin position="24"/>
        <end position="68"/>
    </location>
</feature>
<evidence type="ECO:0000256" key="1">
    <source>
        <dbReference type="ARBA" id="ARBA00022679"/>
    </source>
</evidence>
<dbReference type="InterPro" id="IPR005849">
    <property type="entry name" value="GalP_Utransf_N"/>
</dbReference>
<dbReference type="EMBL" id="JACPUR010000019">
    <property type="protein sequence ID" value="MBI3127750.1"/>
    <property type="molecule type" value="Genomic_DNA"/>
</dbReference>
<dbReference type="SUPFAM" id="SSF54197">
    <property type="entry name" value="HIT-like"/>
    <property type="match status" value="2"/>
</dbReference>
<feature type="binding site" evidence="5">
    <location>
        <position position="113"/>
    </location>
    <ligand>
        <name>Zn(2+)</name>
        <dbReference type="ChEBI" id="CHEBI:29105"/>
    </ligand>
</feature>
<evidence type="ECO:0000256" key="2">
    <source>
        <dbReference type="ARBA" id="ARBA00022695"/>
    </source>
</evidence>
<evidence type="ECO:0000256" key="5">
    <source>
        <dbReference type="PIRSR" id="PIRSR000808-3"/>
    </source>
</evidence>
<keyword evidence="5" id="KW-0862">Zinc</keyword>
<dbReference type="PANTHER" id="PTHR42763:SF1">
    <property type="entry name" value="UDP-GLUCOSE--HEXOSE-1-PHOSPHATE URIDYLYLTRANSFERASE"/>
    <property type="match status" value="1"/>
</dbReference>
<name>A0A932MMK5_UNCTE</name>
<protein>
    <recommendedName>
        <fullName evidence="7">Galactose-1-phosphate uridyl transferase N-terminal domain-containing protein</fullName>
    </recommendedName>
</protein>
<dbReference type="Gene3D" id="3.30.428.10">
    <property type="entry name" value="HIT-like"/>
    <property type="match status" value="2"/>
</dbReference>
<dbReference type="InterPro" id="IPR036265">
    <property type="entry name" value="HIT-like_sf"/>
</dbReference>
<feature type="binding site" evidence="5">
    <location>
        <position position="44"/>
    </location>
    <ligand>
        <name>Zn(2+)</name>
        <dbReference type="ChEBI" id="CHEBI:29105"/>
    </ligand>
</feature>
<evidence type="ECO:0000256" key="6">
    <source>
        <dbReference type="SAM" id="MobiDB-lite"/>
    </source>
</evidence>
<sequence>MPELRHDPLSGAWVLLAPERIRRPGRHRRGRATPGAPDPGCPFCPGREGMTPPETDALREDGTSPDSPGWRLRCVPNKFQAIAPGPLQERGAAPFEALAGGGYHEVLVDSPGHTMGLADLPDGQSIQALRTIRRRARAFLRDPSVRAVALFKNHGAEAGASMGHSHIQLLGLPVLPPHIERRRANEARFFKERGEPLLAHLAEEELRHGARVVEAGEGALVLCPFASRLPYQSLVLPWPAQASCLEAPEEALAAAGAALARQLRRLKALLDDPPLNVLFHIECRDGSDPRAHPWHIEILPRLTHIAGLELGAGAHILEVSPEEAAEKLRGAG</sequence>
<reference evidence="8" key="1">
    <citation type="submission" date="2020-07" db="EMBL/GenBank/DDBJ databases">
        <title>Huge and variable diversity of episymbiotic CPR bacteria and DPANN archaea in groundwater ecosystems.</title>
        <authorList>
            <person name="He C.Y."/>
            <person name="Keren R."/>
            <person name="Whittaker M."/>
            <person name="Farag I.F."/>
            <person name="Doudna J."/>
            <person name="Cate J.H.D."/>
            <person name="Banfield J.F."/>
        </authorList>
    </citation>
    <scope>NUCLEOTIDE SEQUENCE</scope>
    <source>
        <strain evidence="8">NC_groundwater_763_Ag_S-0.2um_68_21</strain>
    </source>
</reference>
<keyword evidence="2" id="KW-0548">Nucleotidyltransferase</keyword>
<feature type="active site" description="Tele-UMP-histidine intermediate" evidence="4">
    <location>
        <position position="166"/>
    </location>
</feature>
<dbReference type="GO" id="GO:0008270">
    <property type="term" value="F:zinc ion binding"/>
    <property type="evidence" value="ECO:0007669"/>
    <property type="project" value="InterPro"/>
</dbReference>
<dbReference type="InterPro" id="IPR053177">
    <property type="entry name" value="ADP-glucose_phosphorylase"/>
</dbReference>
<dbReference type="Pfam" id="PF01087">
    <property type="entry name" value="GalP_UDP_transf"/>
    <property type="match status" value="1"/>
</dbReference>
<dbReference type="Proteomes" id="UP000782312">
    <property type="component" value="Unassembled WGS sequence"/>
</dbReference>
<gene>
    <name evidence="8" type="ORF">HYZ11_09120</name>
</gene>
<evidence type="ECO:0000313" key="8">
    <source>
        <dbReference type="EMBL" id="MBI3127750.1"/>
    </source>
</evidence>
<dbReference type="PIRSF" id="PIRSF000808">
    <property type="entry name" value="GalT"/>
    <property type="match status" value="1"/>
</dbReference>
<accession>A0A932MMK5</accession>
<dbReference type="AlphaFoldDB" id="A0A932MMK5"/>
<dbReference type="GO" id="GO:0006012">
    <property type="term" value="P:galactose metabolic process"/>
    <property type="evidence" value="ECO:0007669"/>
    <property type="project" value="InterPro"/>
</dbReference>
<dbReference type="InterPro" id="IPR001937">
    <property type="entry name" value="GalP_UDPtransf1"/>
</dbReference>
<feature type="binding site" evidence="5">
    <location>
        <position position="41"/>
    </location>
    <ligand>
        <name>Zn(2+)</name>
        <dbReference type="ChEBI" id="CHEBI:29105"/>
    </ligand>
</feature>
<evidence type="ECO:0000256" key="3">
    <source>
        <dbReference type="ARBA" id="ARBA00023277"/>
    </source>
</evidence>
<keyword evidence="5" id="KW-0479">Metal-binding</keyword>